<keyword evidence="10 14" id="KW-0472">Membrane</keyword>
<dbReference type="PANTHER" id="PTHR48086:SF3">
    <property type="entry name" value="SODIUM_PROLINE SYMPORTER"/>
    <property type="match status" value="1"/>
</dbReference>
<feature type="transmembrane region" description="Helical" evidence="14">
    <location>
        <begin position="334"/>
        <end position="351"/>
    </location>
</feature>
<evidence type="ECO:0000256" key="13">
    <source>
        <dbReference type="RuleBase" id="RU362091"/>
    </source>
</evidence>
<keyword evidence="9" id="KW-0406">Ion transport</keyword>
<reference evidence="15 16" key="1">
    <citation type="submission" date="2017-10" db="EMBL/GenBank/DDBJ databases">
        <title>Novel microbial diversity and functional potential in the marine mammal oral microbiome.</title>
        <authorList>
            <person name="Dudek N.K."/>
            <person name="Sun C.L."/>
            <person name="Burstein D."/>
            <person name="Kantor R.S."/>
            <person name="Aliaga Goltsman D.S."/>
            <person name="Bik E.M."/>
            <person name="Thomas B.C."/>
            <person name="Banfield J.F."/>
            <person name="Relman D.A."/>
        </authorList>
    </citation>
    <scope>NUCLEOTIDE SEQUENCE [LARGE SCALE GENOMIC DNA]</scope>
    <source>
        <strain evidence="15">DOLJORAL78_47_202</strain>
    </source>
</reference>
<proteinExistence type="inferred from homology"/>
<protein>
    <recommendedName>
        <fullName evidence="17">Sodium:solute symporter</fullName>
    </recommendedName>
</protein>
<evidence type="ECO:0000256" key="6">
    <source>
        <dbReference type="ARBA" id="ARBA00022847"/>
    </source>
</evidence>
<dbReference type="Proteomes" id="UP000231203">
    <property type="component" value="Unassembled WGS sequence"/>
</dbReference>
<evidence type="ECO:0000256" key="7">
    <source>
        <dbReference type="ARBA" id="ARBA00022989"/>
    </source>
</evidence>
<evidence type="ECO:0000256" key="11">
    <source>
        <dbReference type="ARBA" id="ARBA00023201"/>
    </source>
</evidence>
<name>A0A2G6MQS4_9BACT</name>
<evidence type="ECO:0000256" key="10">
    <source>
        <dbReference type="ARBA" id="ARBA00023136"/>
    </source>
</evidence>
<keyword evidence="4" id="KW-1003">Cell membrane</keyword>
<dbReference type="EMBL" id="PDTI01000043">
    <property type="protein sequence ID" value="PIE62443.1"/>
    <property type="molecule type" value="Genomic_DNA"/>
</dbReference>
<organism evidence="15 16">
    <name type="scientific">Desulfobacter postgatei</name>
    <dbReference type="NCBI Taxonomy" id="2293"/>
    <lineage>
        <taxon>Bacteria</taxon>
        <taxon>Pseudomonadati</taxon>
        <taxon>Thermodesulfobacteriota</taxon>
        <taxon>Desulfobacteria</taxon>
        <taxon>Desulfobacterales</taxon>
        <taxon>Desulfobacteraceae</taxon>
        <taxon>Desulfobacter</taxon>
    </lineage>
</organism>
<keyword evidence="8" id="KW-0915">Sodium</keyword>
<dbReference type="PANTHER" id="PTHR48086">
    <property type="entry name" value="SODIUM/PROLINE SYMPORTER-RELATED"/>
    <property type="match status" value="1"/>
</dbReference>
<comment type="catalytic activity">
    <reaction evidence="12">
        <text>L-proline(in) + Na(+)(in) = L-proline(out) + Na(+)(out)</text>
        <dbReference type="Rhea" id="RHEA:28967"/>
        <dbReference type="ChEBI" id="CHEBI:29101"/>
        <dbReference type="ChEBI" id="CHEBI:60039"/>
    </reaction>
</comment>
<feature type="transmembrane region" description="Helical" evidence="14">
    <location>
        <begin position="143"/>
        <end position="162"/>
    </location>
</feature>
<comment type="subcellular location">
    <subcellularLocation>
        <location evidence="1">Cell membrane</location>
        <topology evidence="1">Multi-pass membrane protein</topology>
    </subcellularLocation>
</comment>
<feature type="transmembrane region" description="Helical" evidence="14">
    <location>
        <begin position="68"/>
        <end position="86"/>
    </location>
</feature>
<dbReference type="CDD" id="cd10322">
    <property type="entry name" value="SLC5sbd"/>
    <property type="match status" value="1"/>
</dbReference>
<dbReference type="AlphaFoldDB" id="A0A2G6MQS4"/>
<evidence type="ECO:0000256" key="3">
    <source>
        <dbReference type="ARBA" id="ARBA00022448"/>
    </source>
</evidence>
<dbReference type="GO" id="GO:0006814">
    <property type="term" value="P:sodium ion transport"/>
    <property type="evidence" value="ECO:0007669"/>
    <property type="project" value="UniProtKB-KW"/>
</dbReference>
<dbReference type="InterPro" id="IPR038377">
    <property type="entry name" value="Na/Glc_symporter_sf"/>
</dbReference>
<comment type="caution">
    <text evidence="15">The sequence shown here is derived from an EMBL/GenBank/DDBJ whole genome shotgun (WGS) entry which is preliminary data.</text>
</comment>
<gene>
    <name evidence="15" type="ORF">CSA25_05120</name>
</gene>
<feature type="transmembrane region" description="Helical" evidence="14">
    <location>
        <begin position="6"/>
        <end position="22"/>
    </location>
</feature>
<evidence type="ECO:0000256" key="2">
    <source>
        <dbReference type="ARBA" id="ARBA00006434"/>
    </source>
</evidence>
<dbReference type="Pfam" id="PF00474">
    <property type="entry name" value="SSF"/>
    <property type="match status" value="1"/>
</dbReference>
<sequence>MVFLLLYVIVLLGFGFFEFKRIKNFDDFIISGRTQGTGGITYSILATCIGASATLGVVSTARKIGFPAFWWLGAGAVGLLLQSFFLSRKVREVGAYTLPDLTEKLMGTDARFLTSIIVVTAWTGIIAAQFVAGAKLLSTFGGIDPRVSILVTALVIVAYSALGGQSSVMKTDRVQFILLGGAILFTLFYLYSGHPVPLADIRLDLTNGQFTLENLVYYLFVVGGSYFVCPLLFSRILTARDAQTARKASFLSALGFVVISVVITLIGIWAAFHIDPAYDKDVLGYIIAQILPPAGGTALLIGLVSAIISSADTCLFAVASIVEYDILKQERVRTTRLVVVIVGIFSALLAMKNPDIISLLIHAYAVFTAGVVPPVAVALIMWKKRTIHPHWRRSAIIVGGSLGLGANLMGMDMLAVGGMAVSTALSIAGLYVPQNEFSISLGRK</sequence>
<feature type="transmembrane region" description="Helical" evidence="14">
    <location>
        <begin position="215"/>
        <end position="238"/>
    </location>
</feature>
<dbReference type="Gene3D" id="1.20.1730.10">
    <property type="entry name" value="Sodium/glucose cotransporter"/>
    <property type="match status" value="1"/>
</dbReference>
<evidence type="ECO:0000256" key="1">
    <source>
        <dbReference type="ARBA" id="ARBA00004651"/>
    </source>
</evidence>
<keyword evidence="11" id="KW-0739">Sodium transport</keyword>
<keyword evidence="3" id="KW-0813">Transport</keyword>
<feature type="transmembrane region" description="Helical" evidence="14">
    <location>
        <begin position="42"/>
        <end position="62"/>
    </location>
</feature>
<dbReference type="InterPro" id="IPR050277">
    <property type="entry name" value="Sodium:Solute_Symporter"/>
</dbReference>
<evidence type="ECO:0000313" key="15">
    <source>
        <dbReference type="EMBL" id="PIE62443.1"/>
    </source>
</evidence>
<evidence type="ECO:0000256" key="4">
    <source>
        <dbReference type="ARBA" id="ARBA00022475"/>
    </source>
</evidence>
<evidence type="ECO:0000256" key="9">
    <source>
        <dbReference type="ARBA" id="ARBA00023065"/>
    </source>
</evidence>
<keyword evidence="5 14" id="KW-0812">Transmembrane</keyword>
<evidence type="ECO:0000256" key="5">
    <source>
        <dbReference type="ARBA" id="ARBA00022692"/>
    </source>
</evidence>
<dbReference type="InterPro" id="IPR001734">
    <property type="entry name" value="Na/solute_symporter"/>
</dbReference>
<dbReference type="GO" id="GO:0015293">
    <property type="term" value="F:symporter activity"/>
    <property type="evidence" value="ECO:0007669"/>
    <property type="project" value="UniProtKB-KW"/>
</dbReference>
<feature type="transmembrane region" description="Helical" evidence="14">
    <location>
        <begin position="357"/>
        <end position="382"/>
    </location>
</feature>
<keyword evidence="7 14" id="KW-1133">Transmembrane helix</keyword>
<evidence type="ECO:0008006" key="17">
    <source>
        <dbReference type="Google" id="ProtNLM"/>
    </source>
</evidence>
<dbReference type="GO" id="GO:0005886">
    <property type="term" value="C:plasma membrane"/>
    <property type="evidence" value="ECO:0007669"/>
    <property type="project" value="UniProtKB-SubCell"/>
</dbReference>
<evidence type="ECO:0000256" key="8">
    <source>
        <dbReference type="ARBA" id="ARBA00023053"/>
    </source>
</evidence>
<evidence type="ECO:0000256" key="14">
    <source>
        <dbReference type="SAM" id="Phobius"/>
    </source>
</evidence>
<comment type="similarity">
    <text evidence="2 13">Belongs to the sodium:solute symporter (SSF) (TC 2.A.21) family.</text>
</comment>
<accession>A0A2G6MQS4</accession>
<feature type="transmembrane region" description="Helical" evidence="14">
    <location>
        <begin position="394"/>
        <end position="410"/>
    </location>
</feature>
<evidence type="ECO:0000256" key="12">
    <source>
        <dbReference type="ARBA" id="ARBA00033708"/>
    </source>
</evidence>
<feature type="transmembrane region" description="Helical" evidence="14">
    <location>
        <begin position="250"/>
        <end position="274"/>
    </location>
</feature>
<dbReference type="PROSITE" id="PS50283">
    <property type="entry name" value="NA_SOLUT_SYMP_3"/>
    <property type="match status" value="1"/>
</dbReference>
<feature type="transmembrane region" description="Helical" evidence="14">
    <location>
        <begin position="112"/>
        <end position="131"/>
    </location>
</feature>
<evidence type="ECO:0000313" key="16">
    <source>
        <dbReference type="Proteomes" id="UP000231203"/>
    </source>
</evidence>
<feature type="transmembrane region" description="Helical" evidence="14">
    <location>
        <begin position="174"/>
        <end position="192"/>
    </location>
</feature>
<keyword evidence="6" id="KW-0769">Symport</keyword>